<sequence length="271" mass="29464">MMIANNGRSSLLSPRSTFQLCMVRNIDLVEAIIFYGKDSLFVADDGNDENDSNLELLLAGVENLVDECIRDETAVLAILPNDNVCNDDSYLSVIPKEITIHRELQTPPNPRDLWTAIHSTQVQPKGFGGSSGFGRKAADPERSPLPKHCVVLCHTEHQCRAARFAGMRVLCLTDNDLADGIMLDDCWESICMDDIATPGSFWLNPPHPKDDEGNAIDIDQVMAFFESSSGGEESEGSNGVPGSASSEYVAAVSEELDDDQLAAMLADIDSL</sequence>
<evidence type="ECO:0000313" key="3">
    <source>
        <dbReference type="Proteomes" id="UP001295423"/>
    </source>
</evidence>
<evidence type="ECO:0000256" key="1">
    <source>
        <dbReference type="SAM" id="MobiDB-lite"/>
    </source>
</evidence>
<reference evidence="2" key="1">
    <citation type="submission" date="2023-08" db="EMBL/GenBank/DDBJ databases">
        <authorList>
            <person name="Audoor S."/>
            <person name="Bilcke G."/>
        </authorList>
    </citation>
    <scope>NUCLEOTIDE SEQUENCE</scope>
</reference>
<dbReference type="AlphaFoldDB" id="A0AAD2G417"/>
<evidence type="ECO:0000313" key="2">
    <source>
        <dbReference type="EMBL" id="CAJ1962040.1"/>
    </source>
</evidence>
<comment type="caution">
    <text evidence="2">The sequence shown here is derived from an EMBL/GenBank/DDBJ whole genome shotgun (WGS) entry which is preliminary data.</text>
</comment>
<gene>
    <name evidence="2" type="ORF">CYCCA115_LOCUS19496</name>
</gene>
<dbReference type="Proteomes" id="UP001295423">
    <property type="component" value="Unassembled WGS sequence"/>
</dbReference>
<organism evidence="2 3">
    <name type="scientific">Cylindrotheca closterium</name>
    <dbReference type="NCBI Taxonomy" id="2856"/>
    <lineage>
        <taxon>Eukaryota</taxon>
        <taxon>Sar</taxon>
        <taxon>Stramenopiles</taxon>
        <taxon>Ochrophyta</taxon>
        <taxon>Bacillariophyta</taxon>
        <taxon>Bacillariophyceae</taxon>
        <taxon>Bacillariophycidae</taxon>
        <taxon>Bacillariales</taxon>
        <taxon>Bacillariaceae</taxon>
        <taxon>Cylindrotheca</taxon>
    </lineage>
</organism>
<proteinExistence type="predicted"/>
<dbReference type="EMBL" id="CAKOGP040002092">
    <property type="protein sequence ID" value="CAJ1962040.1"/>
    <property type="molecule type" value="Genomic_DNA"/>
</dbReference>
<feature type="region of interest" description="Disordered" evidence="1">
    <location>
        <begin position="227"/>
        <end position="246"/>
    </location>
</feature>
<name>A0AAD2G417_9STRA</name>
<protein>
    <submittedName>
        <fullName evidence="2">Uncharacterized protein</fullName>
    </submittedName>
</protein>
<keyword evidence="3" id="KW-1185">Reference proteome</keyword>
<accession>A0AAD2G417</accession>